<dbReference type="Proteomes" id="UP000789342">
    <property type="component" value="Unassembled WGS sequence"/>
</dbReference>
<accession>A0A9N9IXC3</accession>
<feature type="non-terminal residue" evidence="2">
    <location>
        <position position="296"/>
    </location>
</feature>
<proteinExistence type="predicted"/>
<feature type="compositionally biased region" description="Basic and acidic residues" evidence="1">
    <location>
        <begin position="91"/>
        <end position="112"/>
    </location>
</feature>
<keyword evidence="3" id="KW-1185">Reference proteome</keyword>
<feature type="compositionally biased region" description="Polar residues" evidence="1">
    <location>
        <begin position="222"/>
        <end position="232"/>
    </location>
</feature>
<gene>
    <name evidence="2" type="ORF">AMORRO_LOCUS15412</name>
</gene>
<feature type="compositionally biased region" description="Basic and acidic residues" evidence="1">
    <location>
        <begin position="29"/>
        <end position="53"/>
    </location>
</feature>
<sequence length="296" mass="32940">SKTGEQAVRKLGKPSVLAERSVNRPGTPTEKEQGRRDSRKRDCDAEDCPKRDNLLLGSPAMETRRKEDEGRTEHSTQDLHTVEDETPAPKNDNHCDEGETLPDMRDRNKPSEEITSNDQNKTLIEEIGQPKIDVPTCTPTDVIAKLGERHDKTPMITNDETPRKENEMPKTTNEHQEKMVNDHTSKTMGEGTNDDEALTAEDDKKDNDVNETTEPAGDETPMNKNSGLSSEGSNDKKMVSVPKGGDGSATQSLERHQERERRPEDEPRQRTLEGCSAITYDIDPGGGSRPEDTPQT</sequence>
<feature type="region of interest" description="Disordered" evidence="1">
    <location>
        <begin position="143"/>
        <end position="296"/>
    </location>
</feature>
<comment type="caution">
    <text evidence="2">The sequence shown here is derived from an EMBL/GenBank/DDBJ whole genome shotgun (WGS) entry which is preliminary data.</text>
</comment>
<protein>
    <submittedName>
        <fullName evidence="2">4739_t:CDS:1</fullName>
    </submittedName>
</protein>
<name>A0A9N9IXC3_9GLOM</name>
<feature type="region of interest" description="Disordered" evidence="1">
    <location>
        <begin position="1"/>
        <end position="121"/>
    </location>
</feature>
<reference evidence="2" key="1">
    <citation type="submission" date="2021-06" db="EMBL/GenBank/DDBJ databases">
        <authorList>
            <person name="Kallberg Y."/>
            <person name="Tangrot J."/>
            <person name="Rosling A."/>
        </authorList>
    </citation>
    <scope>NUCLEOTIDE SEQUENCE</scope>
    <source>
        <strain evidence="2">CL551</strain>
    </source>
</reference>
<evidence type="ECO:0000313" key="3">
    <source>
        <dbReference type="Proteomes" id="UP000789342"/>
    </source>
</evidence>
<feature type="compositionally biased region" description="Basic and acidic residues" evidence="1">
    <location>
        <begin position="160"/>
        <end position="185"/>
    </location>
</feature>
<evidence type="ECO:0000313" key="2">
    <source>
        <dbReference type="EMBL" id="CAG8752707.1"/>
    </source>
</evidence>
<feature type="compositionally biased region" description="Basic and acidic residues" evidence="1">
    <location>
        <begin position="62"/>
        <end position="83"/>
    </location>
</feature>
<organism evidence="2 3">
    <name type="scientific">Acaulospora morrowiae</name>
    <dbReference type="NCBI Taxonomy" id="94023"/>
    <lineage>
        <taxon>Eukaryota</taxon>
        <taxon>Fungi</taxon>
        <taxon>Fungi incertae sedis</taxon>
        <taxon>Mucoromycota</taxon>
        <taxon>Glomeromycotina</taxon>
        <taxon>Glomeromycetes</taxon>
        <taxon>Diversisporales</taxon>
        <taxon>Acaulosporaceae</taxon>
        <taxon>Acaulospora</taxon>
    </lineage>
</organism>
<feature type="non-terminal residue" evidence="2">
    <location>
        <position position="1"/>
    </location>
</feature>
<feature type="compositionally biased region" description="Basic and acidic residues" evidence="1">
    <location>
        <begin position="253"/>
        <end position="271"/>
    </location>
</feature>
<dbReference type="EMBL" id="CAJVPV010036157">
    <property type="protein sequence ID" value="CAG8752707.1"/>
    <property type="molecule type" value="Genomic_DNA"/>
</dbReference>
<dbReference type="AlphaFoldDB" id="A0A9N9IXC3"/>
<evidence type="ECO:0000256" key="1">
    <source>
        <dbReference type="SAM" id="MobiDB-lite"/>
    </source>
</evidence>